<evidence type="ECO:0000313" key="2">
    <source>
        <dbReference type="Proteomes" id="UP001597151"/>
    </source>
</evidence>
<dbReference type="Pfam" id="PF03567">
    <property type="entry name" value="Sulfotransfer_2"/>
    <property type="match status" value="1"/>
</dbReference>
<dbReference type="InterPro" id="IPR005331">
    <property type="entry name" value="Sulfotransferase"/>
</dbReference>
<proteinExistence type="predicted"/>
<dbReference type="Proteomes" id="UP001597151">
    <property type="component" value="Unassembled WGS sequence"/>
</dbReference>
<dbReference type="Gene3D" id="3.40.50.300">
    <property type="entry name" value="P-loop containing nucleotide triphosphate hydrolases"/>
    <property type="match status" value="1"/>
</dbReference>
<accession>A0ABW3TE27</accession>
<name>A0ABW3TE27_9RHOB</name>
<sequence length="479" mass="54083">MKSGRFDYFIVFAEMRTGSNFLETNLNAYDGLTCLGEAFNPHFIGYPNRTDILGITQPMRDADPQRLIEAVKHGTAGLGGFRFFHDHDQRVLDIALSDPRCAKIILTRNPVDSYVSWKIAQATGQWKLTNVAKRKEARAVFDRAEFEAHLTALQEFQITLLHALQVTGQTAFYVAYEDLQDVAVMNGLARFLGIEQQLDSLDESLKKQNPEAISEKVRNFDQMADALARLDRFNLTRTPNFEPRRGAAVPGYVAAARSPLLYLPIRSGPETQVMEWMAALDGVDSDGLQTKFTQKTLRQWMRAHSVHRSFTVLRHPVARAHAAFCEKILIPGPGNFTEIRKILRKSHGLQIPETLPDPGYDKDAHRAAFKVFLDFLKANLAGQTMVRVDASWASQLQVLQGYAQFALPDMILREDEIEVYLPALAQQMGHDDPPIPQDAPTDRPFALSDIYDEDIEDCVSGIYQRDYTTFGFSDWQQIG</sequence>
<gene>
    <name evidence="1" type="ORF">ACFQ3C_11045</name>
</gene>
<comment type="caution">
    <text evidence="1">The sequence shown here is derived from an EMBL/GenBank/DDBJ whole genome shotgun (WGS) entry which is preliminary data.</text>
</comment>
<evidence type="ECO:0000313" key="1">
    <source>
        <dbReference type="EMBL" id="MFD1195208.1"/>
    </source>
</evidence>
<dbReference type="EMBL" id="JBHTKR010000004">
    <property type="protein sequence ID" value="MFD1195208.1"/>
    <property type="molecule type" value="Genomic_DNA"/>
</dbReference>
<reference evidence="2" key="1">
    <citation type="journal article" date="2019" name="Int. J. Syst. Evol. Microbiol.">
        <title>The Global Catalogue of Microorganisms (GCM) 10K type strain sequencing project: providing services to taxonomists for standard genome sequencing and annotation.</title>
        <authorList>
            <consortium name="The Broad Institute Genomics Platform"/>
            <consortium name="The Broad Institute Genome Sequencing Center for Infectious Disease"/>
            <person name="Wu L."/>
            <person name="Ma J."/>
        </authorList>
    </citation>
    <scope>NUCLEOTIDE SEQUENCE [LARGE SCALE GENOMIC DNA]</scope>
    <source>
        <strain evidence="2">CCUG 55328</strain>
    </source>
</reference>
<organism evidence="1 2">
    <name type="scientific">Seohaeicola saemankumensis</name>
    <dbReference type="NCBI Taxonomy" id="481181"/>
    <lineage>
        <taxon>Bacteria</taxon>
        <taxon>Pseudomonadati</taxon>
        <taxon>Pseudomonadota</taxon>
        <taxon>Alphaproteobacteria</taxon>
        <taxon>Rhodobacterales</taxon>
        <taxon>Roseobacteraceae</taxon>
        <taxon>Seohaeicola</taxon>
    </lineage>
</organism>
<dbReference type="SUPFAM" id="SSF52540">
    <property type="entry name" value="P-loop containing nucleoside triphosphate hydrolases"/>
    <property type="match status" value="1"/>
</dbReference>
<dbReference type="InterPro" id="IPR027417">
    <property type="entry name" value="P-loop_NTPase"/>
</dbReference>
<keyword evidence="2" id="KW-1185">Reference proteome</keyword>
<dbReference type="RefSeq" id="WP_380791661.1">
    <property type="nucleotide sequence ID" value="NZ_JBHTKR010000004.1"/>
</dbReference>
<protein>
    <submittedName>
        <fullName evidence="1">Sulfotransferase family 2 domain-containing protein</fullName>
    </submittedName>
</protein>